<dbReference type="AlphaFoldDB" id="A0A4P6V5Y2"/>
<dbReference type="InterPro" id="IPR047641">
    <property type="entry name" value="ABC_transpr_MalK/UgpC-like"/>
</dbReference>
<dbReference type="InterPro" id="IPR012340">
    <property type="entry name" value="NA-bd_OB-fold"/>
</dbReference>
<dbReference type="EMBL" id="CP036532">
    <property type="protein sequence ID" value="QBK31986.1"/>
    <property type="molecule type" value="Genomic_DNA"/>
</dbReference>
<dbReference type="Proteomes" id="UP000293719">
    <property type="component" value="Chromosome"/>
</dbReference>
<accession>A0A4P6V5Y2</accession>
<organism evidence="3 4">
    <name type="scientific">Roseitalea porphyridii</name>
    <dbReference type="NCBI Taxonomy" id="1852022"/>
    <lineage>
        <taxon>Bacteria</taxon>
        <taxon>Pseudomonadati</taxon>
        <taxon>Pseudomonadota</taxon>
        <taxon>Alphaproteobacteria</taxon>
        <taxon>Hyphomicrobiales</taxon>
        <taxon>Ahrensiaceae</taxon>
        <taxon>Roseitalea</taxon>
    </lineage>
</organism>
<dbReference type="GO" id="GO:0055052">
    <property type="term" value="C:ATP-binding cassette (ABC) transporter complex, substrate-binding subunit-containing"/>
    <property type="evidence" value="ECO:0007669"/>
    <property type="project" value="TreeGrafter"/>
</dbReference>
<feature type="domain" description="Transport-associated OB type 2" evidence="2">
    <location>
        <begin position="44"/>
        <end position="112"/>
    </location>
</feature>
<dbReference type="GO" id="GO:0005524">
    <property type="term" value="F:ATP binding"/>
    <property type="evidence" value="ECO:0007669"/>
    <property type="project" value="InterPro"/>
</dbReference>
<gene>
    <name evidence="3" type="ORF">E0E05_16160</name>
</gene>
<dbReference type="KEGG" id="rpod:E0E05_16160"/>
<dbReference type="Gene3D" id="2.40.50.100">
    <property type="match status" value="1"/>
</dbReference>
<dbReference type="InterPro" id="IPR013611">
    <property type="entry name" value="Transp-assoc_OB_typ2"/>
</dbReference>
<protein>
    <submittedName>
        <fullName evidence="3">TOBE domain-containing protein</fullName>
    </submittedName>
</protein>
<dbReference type="PANTHER" id="PTHR43875">
    <property type="entry name" value="MALTODEXTRIN IMPORT ATP-BINDING PROTEIN MSMX"/>
    <property type="match status" value="1"/>
</dbReference>
<dbReference type="GO" id="GO:0022857">
    <property type="term" value="F:transmembrane transporter activity"/>
    <property type="evidence" value="ECO:0007669"/>
    <property type="project" value="InterPro"/>
</dbReference>
<name>A0A4P6V5Y2_9HYPH</name>
<dbReference type="Gene3D" id="2.40.50.140">
    <property type="entry name" value="Nucleic acid-binding proteins"/>
    <property type="match status" value="1"/>
</dbReference>
<keyword evidence="4" id="KW-1185">Reference proteome</keyword>
<comment type="similarity">
    <text evidence="1">Belongs to the ABC transporter superfamily.</text>
</comment>
<proteinExistence type="inferred from homology"/>
<reference evidence="3 4" key="1">
    <citation type="journal article" date="2017" name="Int. J. Syst. Evol. Microbiol.">
        <title>Roseitalea porphyridii gen. nov., sp. nov., isolated from a red alga, and reclassification of Hoeflea suaedae Chung et al. 2013 as Pseudohoeflea suaedae gen. nov., comb. nov.</title>
        <authorList>
            <person name="Hyeon J.W."/>
            <person name="Jeong S.E."/>
            <person name="Baek K."/>
            <person name="Jeon C.O."/>
        </authorList>
    </citation>
    <scope>NUCLEOTIDE SEQUENCE [LARGE SCALE GENOMIC DNA]</scope>
    <source>
        <strain evidence="3 4">MA7-20</strain>
    </source>
</reference>
<dbReference type="GO" id="GO:0016887">
    <property type="term" value="F:ATP hydrolysis activity"/>
    <property type="evidence" value="ECO:0007669"/>
    <property type="project" value="InterPro"/>
</dbReference>
<evidence type="ECO:0000256" key="1">
    <source>
        <dbReference type="ARBA" id="ARBA00005417"/>
    </source>
</evidence>
<dbReference type="InterPro" id="IPR008995">
    <property type="entry name" value="Mo/tungstate-bd_C_term_dom"/>
</dbReference>
<evidence type="ECO:0000259" key="2">
    <source>
        <dbReference type="Pfam" id="PF08402"/>
    </source>
</evidence>
<dbReference type="SUPFAM" id="SSF50331">
    <property type="entry name" value="MOP-like"/>
    <property type="match status" value="1"/>
</dbReference>
<evidence type="ECO:0000313" key="3">
    <source>
        <dbReference type="EMBL" id="QBK31986.1"/>
    </source>
</evidence>
<dbReference type="Pfam" id="PF08402">
    <property type="entry name" value="TOBE_2"/>
    <property type="match status" value="1"/>
</dbReference>
<dbReference type="GeneID" id="90768841"/>
<evidence type="ECO:0000313" key="4">
    <source>
        <dbReference type="Proteomes" id="UP000293719"/>
    </source>
</evidence>
<dbReference type="OrthoDB" id="7020812at2"/>
<sequence length="121" mass="13104">MADFVGTNPMNFIDARVQKGGKVVSGKTTWPISLPDQEASTVRLGIRPEDFRVQSGDARNVDVTFVEPLGSDTLVHGRVGEQEVPLRIDPQAPVRIGDRLPVAVNAAKLQAFDPDTGLRVN</sequence>
<dbReference type="RefSeq" id="WP_131617630.1">
    <property type="nucleotide sequence ID" value="NZ_CP036532.1"/>
</dbReference>
<dbReference type="PANTHER" id="PTHR43875:SF1">
    <property type="entry name" value="OSMOPROTECTIVE COMPOUNDS UPTAKE ATP-BINDING PROTEIN GGTA"/>
    <property type="match status" value="1"/>
</dbReference>